<evidence type="ECO:0000256" key="1">
    <source>
        <dbReference type="SAM" id="MobiDB-lite"/>
    </source>
</evidence>
<keyword evidence="2" id="KW-1185">Reference proteome</keyword>
<accession>A0A9F2WCA3</accession>
<gene>
    <name evidence="3" type="primary">LOC103050235</name>
</gene>
<evidence type="ECO:0000313" key="3">
    <source>
        <dbReference type="RefSeq" id="XP_007435074.2"/>
    </source>
</evidence>
<evidence type="ECO:0000313" key="2">
    <source>
        <dbReference type="Proteomes" id="UP000695026"/>
    </source>
</evidence>
<protein>
    <submittedName>
        <fullName evidence="3">Uncharacterized protein LOC103050235</fullName>
    </submittedName>
</protein>
<sequence length="580" mass="67735">MQQTLLLFYWEETAKTAPPARKSHRKGRRPLRWTAGGKATRVAPKADPPLQLSKPKQTRFRPGAVGRLAPLRAPLLDFVSVFWEHHCSRIMKPWRLASEASSREKHQCNMAGSFQLYKKSTFPSLLDSYLPLNCQNQNRANWQKTERNNKEQRRNNSRVLSEEEKDELVKQALLEKHHLETYKNLYKIRNILYERYKTLLDEKVLKQRIQIKAFDLKLQQQLKHKEQKCIPRRKLPFCKLSHDMKYLESISQSSSYLVTGLQNELTKLGLIRNQQDYENFWKCAWKEVPGSKLREKLPDIKARMLAAKPLLFSTPSGINPPQHVKSFTSSRLKKGAGHGNPKLEDHCTKATYLQLQSVDICQPSTHMKMKMKSQQQMEQMFPKFLLSDVQKKHCEPLKSQQVVCSSAALHQKESHKRRKHEMHLHCLHHLYYFSLINTALSKRLLKQNGQFSDVRTEQSVHDLMEYLFPNSRKHSGVKCNKRIIEENTIPCLIRAKQQEIHQKNSPKVLRIPKEKKMLKQEKHVDAVEDQKSSAVGQQDITAMPLTLEDVALYHPVMEAKQVGKYWINYAGKNSFNHEIY</sequence>
<dbReference type="KEGG" id="pbi:103050235"/>
<name>A0A9F2WCA3_PYTBI</name>
<dbReference type="OMA" id="CDVIADH"/>
<feature type="region of interest" description="Disordered" evidence="1">
    <location>
        <begin position="18"/>
        <end position="57"/>
    </location>
</feature>
<dbReference type="OrthoDB" id="6131651at2759"/>
<feature type="compositionally biased region" description="Basic and acidic residues" evidence="1">
    <location>
        <begin position="144"/>
        <end position="154"/>
    </location>
</feature>
<proteinExistence type="predicted"/>
<dbReference type="AlphaFoldDB" id="A0A9F2WCA3"/>
<dbReference type="GeneID" id="103050235"/>
<reference evidence="3" key="1">
    <citation type="submission" date="2025-08" db="UniProtKB">
        <authorList>
            <consortium name="RefSeq"/>
        </authorList>
    </citation>
    <scope>IDENTIFICATION</scope>
    <source>
        <tissue evidence="3">Liver</tissue>
    </source>
</reference>
<dbReference type="RefSeq" id="XP_007435074.2">
    <property type="nucleotide sequence ID" value="XM_007435012.2"/>
</dbReference>
<feature type="compositionally biased region" description="Basic residues" evidence="1">
    <location>
        <begin position="21"/>
        <end position="31"/>
    </location>
</feature>
<feature type="region of interest" description="Disordered" evidence="1">
    <location>
        <begin position="142"/>
        <end position="162"/>
    </location>
</feature>
<organism evidence="2 3">
    <name type="scientific">Python bivittatus</name>
    <name type="common">Burmese python</name>
    <name type="synonym">Python molurus bivittatus</name>
    <dbReference type="NCBI Taxonomy" id="176946"/>
    <lineage>
        <taxon>Eukaryota</taxon>
        <taxon>Metazoa</taxon>
        <taxon>Chordata</taxon>
        <taxon>Craniata</taxon>
        <taxon>Vertebrata</taxon>
        <taxon>Euteleostomi</taxon>
        <taxon>Lepidosauria</taxon>
        <taxon>Squamata</taxon>
        <taxon>Bifurcata</taxon>
        <taxon>Unidentata</taxon>
        <taxon>Episquamata</taxon>
        <taxon>Toxicofera</taxon>
        <taxon>Serpentes</taxon>
        <taxon>Henophidia</taxon>
        <taxon>Pythonidae</taxon>
        <taxon>Python</taxon>
    </lineage>
</organism>
<dbReference type="Proteomes" id="UP000695026">
    <property type="component" value="Unplaced"/>
</dbReference>